<dbReference type="Pfam" id="PF13739">
    <property type="entry name" value="PdaC"/>
    <property type="match status" value="1"/>
</dbReference>
<evidence type="ECO:0000256" key="2">
    <source>
        <dbReference type="SAM" id="SignalP"/>
    </source>
</evidence>
<dbReference type="Proteomes" id="UP001139365">
    <property type="component" value="Unassembled WGS sequence"/>
</dbReference>
<evidence type="ECO:0000256" key="1">
    <source>
        <dbReference type="SAM" id="MobiDB-lite"/>
    </source>
</evidence>
<keyword evidence="2" id="KW-0732">Signal</keyword>
<evidence type="ECO:0000313" key="5">
    <source>
        <dbReference type="Proteomes" id="UP001139365"/>
    </source>
</evidence>
<evidence type="ECO:0000313" key="4">
    <source>
        <dbReference type="EMBL" id="MCI5756283.1"/>
    </source>
</evidence>
<feature type="chain" id="PRO_5042261857" evidence="2">
    <location>
        <begin position="23"/>
        <end position="268"/>
    </location>
</feature>
<feature type="signal peptide" evidence="2">
    <location>
        <begin position="1"/>
        <end position="22"/>
    </location>
</feature>
<feature type="compositionally biased region" description="Polar residues" evidence="1">
    <location>
        <begin position="31"/>
        <end position="41"/>
    </location>
</feature>
<reference evidence="4 5" key="1">
    <citation type="submission" date="2022-03" db="EMBL/GenBank/DDBJ databases">
        <title>Metagenome-assembled genomes from swine fecal metagenomes.</title>
        <authorList>
            <person name="Holman D.B."/>
            <person name="Kommadath A."/>
        </authorList>
    </citation>
    <scope>NUCLEOTIDE SEQUENCE [LARGE SCALE GENOMIC DNA]</scope>
    <source>
        <strain evidence="4">SUG147</strain>
    </source>
</reference>
<organism evidence="4 5">
    <name type="scientific">Candidatus Colimorpha enterica</name>
    <dbReference type="NCBI Taxonomy" id="3083063"/>
    <lineage>
        <taxon>Bacteria</taxon>
        <taxon>Pseudomonadati</taxon>
        <taxon>Bacteroidota</taxon>
        <taxon>Bacteroidia</taxon>
        <taxon>Bacteroidales</taxon>
        <taxon>Candidatus Colimorpha</taxon>
    </lineage>
</organism>
<evidence type="ECO:0000259" key="3">
    <source>
        <dbReference type="Pfam" id="PF13739"/>
    </source>
</evidence>
<feature type="region of interest" description="Disordered" evidence="1">
    <location>
        <begin position="26"/>
        <end position="60"/>
    </location>
</feature>
<dbReference type="AlphaFoldDB" id="A0AAE3FI74"/>
<gene>
    <name evidence="4" type="ORF">MR241_08345</name>
</gene>
<dbReference type="EMBL" id="JALEMU010000133">
    <property type="protein sequence ID" value="MCI5756283.1"/>
    <property type="molecule type" value="Genomic_DNA"/>
</dbReference>
<dbReference type="PROSITE" id="PS51257">
    <property type="entry name" value="PROKAR_LIPOPROTEIN"/>
    <property type="match status" value="1"/>
</dbReference>
<accession>A0AAE3FI74</accession>
<dbReference type="InterPro" id="IPR025303">
    <property type="entry name" value="PdaC"/>
</dbReference>
<proteinExistence type="predicted"/>
<comment type="caution">
    <text evidence="4">The sequence shown here is derived from an EMBL/GenBank/DDBJ whole genome shotgun (WGS) entry which is preliminary data.</text>
</comment>
<dbReference type="Gene3D" id="3.30.565.40">
    <property type="entry name" value="Fervidobacterium nodosum Rt17-B1 like"/>
    <property type="match status" value="1"/>
</dbReference>
<dbReference type="Gene3D" id="3.90.640.20">
    <property type="entry name" value="Heat-shock cognate protein, ATPase"/>
    <property type="match status" value="1"/>
</dbReference>
<feature type="domain" description="Deacetylase PdaC" evidence="3">
    <location>
        <begin position="76"/>
        <end position="165"/>
    </location>
</feature>
<sequence>MKNKIRITAVFLAALTAAGMVSCSKKGGNNDGTSQPVSVTTAAPAPVTSDAGTRNDTEADGLEITPHIVWEQYTEGDDQLILYSANCPVLSGNPEWNLEKINAALEEYCRDYAKISDIDRVSAKEDYDNLGDRFESYEKSTDYTCYVKDGILSLKYDSYESTGGADDLWVTTALCFDLKTGERIDLAAFLGKDADYAKQYAVSAFSLLIKTAPDNYFDNAEAALPELIDGYCFYLNETGLVLFLNSCTIAPDAFGQQTVTVAYANLPT</sequence>
<dbReference type="InterPro" id="IPR037126">
    <property type="entry name" value="PdaC/RsiV-like_sf"/>
</dbReference>
<protein>
    <submittedName>
        <fullName evidence="4">DUF3298 and DUF4163 domain-containing protein</fullName>
    </submittedName>
</protein>
<name>A0AAE3FI74_9BACT</name>